<protein>
    <submittedName>
        <fullName evidence="2">Uncharacterized protein</fullName>
    </submittedName>
</protein>
<comment type="caution">
    <text evidence="2">The sequence shown here is derived from an EMBL/GenBank/DDBJ whole genome shotgun (WGS) entry which is preliminary data.</text>
</comment>
<dbReference type="AlphaFoldDB" id="H0EZ37"/>
<evidence type="ECO:0000313" key="3">
    <source>
        <dbReference type="Proteomes" id="UP000005446"/>
    </source>
</evidence>
<proteinExistence type="predicted"/>
<gene>
    <name evidence="2" type="ORF">M7I_8099</name>
</gene>
<name>H0EZ37_GLAL7</name>
<reference evidence="2 3" key="1">
    <citation type="journal article" date="2012" name="Eukaryot. Cell">
        <title>Genome sequence of the fungus Glarea lozoyensis: the first genome sequence of a species from the Helotiaceae family.</title>
        <authorList>
            <person name="Youssar L."/>
            <person name="Gruening B.A."/>
            <person name="Erxleben A."/>
            <person name="Guenther S."/>
            <person name="Huettel W."/>
        </authorList>
    </citation>
    <scope>NUCLEOTIDE SEQUENCE [LARGE SCALE GENOMIC DNA]</scope>
    <source>
        <strain evidence="3">ATCC 74030 / MF5533</strain>
    </source>
</reference>
<dbReference type="EMBL" id="AGUE01000270">
    <property type="protein sequence ID" value="EHK96191.1"/>
    <property type="molecule type" value="Genomic_DNA"/>
</dbReference>
<dbReference type="InParanoid" id="H0EZ37"/>
<keyword evidence="3" id="KW-1185">Reference proteome</keyword>
<dbReference type="HOGENOM" id="CLU_3279610_0_0_1"/>
<feature type="region of interest" description="Disordered" evidence="1">
    <location>
        <begin position="1"/>
        <end position="22"/>
    </location>
</feature>
<accession>H0EZ37</accession>
<organism evidence="2 3">
    <name type="scientific">Glarea lozoyensis (strain ATCC 74030 / MF5533)</name>
    <dbReference type="NCBI Taxonomy" id="1104152"/>
    <lineage>
        <taxon>Eukaryota</taxon>
        <taxon>Fungi</taxon>
        <taxon>Dikarya</taxon>
        <taxon>Ascomycota</taxon>
        <taxon>Pezizomycotina</taxon>
        <taxon>Leotiomycetes</taxon>
        <taxon>Helotiales</taxon>
        <taxon>Helotiaceae</taxon>
        <taxon>Glarea</taxon>
    </lineage>
</organism>
<evidence type="ECO:0000313" key="2">
    <source>
        <dbReference type="EMBL" id="EHK96191.1"/>
    </source>
</evidence>
<evidence type="ECO:0000256" key="1">
    <source>
        <dbReference type="SAM" id="MobiDB-lite"/>
    </source>
</evidence>
<sequence>MGQQDPRRHQRRPYGSVAINHGIANQDIPPMIKKGVSNVSC</sequence>
<dbReference type="Proteomes" id="UP000005446">
    <property type="component" value="Unassembled WGS sequence"/>
</dbReference>